<dbReference type="AlphaFoldDB" id="A0A930Y3G4"/>
<reference evidence="9" key="1">
    <citation type="submission" date="2020-10" db="EMBL/GenBank/DDBJ databases">
        <title>An improved Amphimedon queenslandica hologenome assembly reveals how three proteobacterial symbionts can extend the metabolic phenotypic of their marine sponge host.</title>
        <authorList>
            <person name="Degnan B."/>
            <person name="Degnan S."/>
            <person name="Xiang X."/>
        </authorList>
    </citation>
    <scope>NUCLEOTIDE SEQUENCE</scope>
    <source>
        <strain evidence="9">AqS2</strain>
    </source>
</reference>
<evidence type="ECO:0000256" key="4">
    <source>
        <dbReference type="ARBA" id="ARBA00022982"/>
    </source>
</evidence>
<feature type="domain" description="Cytochrome c" evidence="8">
    <location>
        <begin position="32"/>
        <end position="120"/>
    </location>
</feature>
<sequence>MRFVPPRSARLGRALLAALLAAAAAGFARGEGDPARGEVKAHMCMGCHNIEGYRITFPEAYLVPRIQGQTAEYIEYALREYASGNRYHGGMNKMASMPAIAASLTDEDIADLAAYYSGLGQ</sequence>
<dbReference type="InterPro" id="IPR036909">
    <property type="entry name" value="Cyt_c-like_dom_sf"/>
</dbReference>
<evidence type="ECO:0000256" key="5">
    <source>
        <dbReference type="ARBA" id="ARBA00023004"/>
    </source>
</evidence>
<keyword evidence="1" id="KW-0813">Transport</keyword>
<dbReference type="Pfam" id="PF00034">
    <property type="entry name" value="Cytochrom_C"/>
    <property type="match status" value="1"/>
</dbReference>
<keyword evidence="2 6" id="KW-0349">Heme</keyword>
<evidence type="ECO:0000256" key="3">
    <source>
        <dbReference type="ARBA" id="ARBA00022723"/>
    </source>
</evidence>
<feature type="chain" id="PRO_5036783037" evidence="7">
    <location>
        <begin position="31"/>
        <end position="121"/>
    </location>
</feature>
<keyword evidence="3 6" id="KW-0479">Metal-binding</keyword>
<keyword evidence="10" id="KW-1185">Reference proteome</keyword>
<keyword evidence="7" id="KW-0732">Signal</keyword>
<keyword evidence="5 6" id="KW-0408">Iron</keyword>
<dbReference type="PRINTS" id="PR00605">
    <property type="entry name" value="CYTCHROMECIC"/>
</dbReference>
<dbReference type="Gene3D" id="1.10.760.10">
    <property type="entry name" value="Cytochrome c-like domain"/>
    <property type="match status" value="1"/>
</dbReference>
<dbReference type="InterPro" id="IPR009056">
    <property type="entry name" value="Cyt_c-like_dom"/>
</dbReference>
<dbReference type="GO" id="GO:0009055">
    <property type="term" value="F:electron transfer activity"/>
    <property type="evidence" value="ECO:0007669"/>
    <property type="project" value="InterPro"/>
</dbReference>
<evidence type="ECO:0000259" key="8">
    <source>
        <dbReference type="PROSITE" id="PS51007"/>
    </source>
</evidence>
<evidence type="ECO:0000256" key="1">
    <source>
        <dbReference type="ARBA" id="ARBA00022448"/>
    </source>
</evidence>
<dbReference type="PROSITE" id="PS51007">
    <property type="entry name" value="CYTC"/>
    <property type="match status" value="1"/>
</dbReference>
<gene>
    <name evidence="9" type="ORF">ISN26_07350</name>
</gene>
<accession>A0A930Y3G4</accession>
<name>A0A930Y3G4_9GAMM</name>
<dbReference type="PANTHER" id="PTHR33751:SF9">
    <property type="entry name" value="CYTOCHROME C4"/>
    <property type="match status" value="1"/>
</dbReference>
<keyword evidence="4" id="KW-0249">Electron transport</keyword>
<dbReference type="GO" id="GO:0005506">
    <property type="term" value="F:iron ion binding"/>
    <property type="evidence" value="ECO:0007669"/>
    <property type="project" value="InterPro"/>
</dbReference>
<evidence type="ECO:0000313" key="9">
    <source>
        <dbReference type="EMBL" id="MBF2735866.1"/>
    </source>
</evidence>
<evidence type="ECO:0000313" key="10">
    <source>
        <dbReference type="Proteomes" id="UP000604381"/>
    </source>
</evidence>
<evidence type="ECO:0000256" key="6">
    <source>
        <dbReference type="PROSITE-ProRule" id="PRU00433"/>
    </source>
</evidence>
<dbReference type="InterPro" id="IPR050597">
    <property type="entry name" value="Cytochrome_c_Oxidase_Subunit"/>
</dbReference>
<dbReference type="PANTHER" id="PTHR33751">
    <property type="entry name" value="CBB3-TYPE CYTOCHROME C OXIDASE SUBUNIT FIXP"/>
    <property type="match status" value="1"/>
</dbReference>
<dbReference type="GO" id="GO:0020037">
    <property type="term" value="F:heme binding"/>
    <property type="evidence" value="ECO:0007669"/>
    <property type="project" value="InterPro"/>
</dbReference>
<evidence type="ECO:0000256" key="2">
    <source>
        <dbReference type="ARBA" id="ARBA00022617"/>
    </source>
</evidence>
<proteinExistence type="predicted"/>
<feature type="signal peptide" evidence="7">
    <location>
        <begin position="1"/>
        <end position="30"/>
    </location>
</feature>
<dbReference type="Proteomes" id="UP000604381">
    <property type="component" value="Unassembled WGS sequence"/>
</dbReference>
<comment type="caution">
    <text evidence="9">The sequence shown here is derived from an EMBL/GenBank/DDBJ whole genome shotgun (WGS) entry which is preliminary data.</text>
</comment>
<organism evidence="9 10">
    <name type="scientific">Candidatus Amphirhobacter heronislandensis</name>
    <dbReference type="NCBI Taxonomy" id="1732024"/>
    <lineage>
        <taxon>Bacteria</taxon>
        <taxon>Pseudomonadati</taxon>
        <taxon>Pseudomonadota</taxon>
        <taxon>Gammaproteobacteria</taxon>
        <taxon>Candidatus Tethybacterales</taxon>
        <taxon>Candidatus Tethybacteraceae</taxon>
        <taxon>Candidatus Amphirhobacter</taxon>
    </lineage>
</organism>
<dbReference type="EMBL" id="JADHEI010000053">
    <property type="protein sequence ID" value="MBF2735866.1"/>
    <property type="molecule type" value="Genomic_DNA"/>
</dbReference>
<dbReference type="SUPFAM" id="SSF46626">
    <property type="entry name" value="Cytochrome c"/>
    <property type="match status" value="1"/>
</dbReference>
<dbReference type="InterPro" id="IPR008168">
    <property type="entry name" value="Cyt_C_IC"/>
</dbReference>
<evidence type="ECO:0000256" key="7">
    <source>
        <dbReference type="SAM" id="SignalP"/>
    </source>
</evidence>
<protein>
    <submittedName>
        <fullName evidence="9">C-type cytochrome</fullName>
    </submittedName>
</protein>